<dbReference type="EMBL" id="MTEI01000020">
    <property type="protein sequence ID" value="OQW86245.1"/>
    <property type="molecule type" value="Genomic_DNA"/>
</dbReference>
<proteinExistence type="predicted"/>
<evidence type="ECO:0000313" key="3">
    <source>
        <dbReference type="Proteomes" id="UP000192505"/>
    </source>
</evidence>
<sequence>MTTYIELTAADGFCFPAYQALPAGPAKGAVVVLQEIFGLNAHIRAVADGFAQAGYLALAPSTFHRVKPGVEMGYTPEDIAAGVALKAQVEGLPALGVLRDIQATIDHAAASVASGKVAVVGYCWGGLLTWRAACLLDHIAAAVPYYGGGMTQPAEVARMPKVPVLAHFARQDASIPLEGVEAFRQAHPEVECHLYDASHGFNCDHRAAFNADAAALARQHTLDFISQNML</sequence>
<comment type="caution">
    <text evidence="2">The sequence shown here is derived from an EMBL/GenBank/DDBJ whole genome shotgun (WGS) entry which is preliminary data.</text>
</comment>
<feature type="domain" description="Dienelactone hydrolase" evidence="1">
    <location>
        <begin position="15"/>
        <end position="227"/>
    </location>
</feature>
<protein>
    <submittedName>
        <fullName evidence="2">Carboxymethylenebutenolidase</fullName>
    </submittedName>
</protein>
<organism evidence="2 3">
    <name type="scientific">Rhodoferax ferrireducens</name>
    <dbReference type="NCBI Taxonomy" id="192843"/>
    <lineage>
        <taxon>Bacteria</taxon>
        <taxon>Pseudomonadati</taxon>
        <taxon>Pseudomonadota</taxon>
        <taxon>Betaproteobacteria</taxon>
        <taxon>Burkholderiales</taxon>
        <taxon>Comamonadaceae</taxon>
        <taxon>Rhodoferax</taxon>
    </lineage>
</organism>
<name>A0A1W9KQ26_9BURK</name>
<dbReference type="PANTHER" id="PTHR46623:SF6">
    <property type="entry name" value="ALPHA_BETA-HYDROLASES SUPERFAMILY PROTEIN"/>
    <property type="match status" value="1"/>
</dbReference>
<evidence type="ECO:0000259" key="1">
    <source>
        <dbReference type="Pfam" id="PF01738"/>
    </source>
</evidence>
<dbReference type="PANTHER" id="PTHR46623">
    <property type="entry name" value="CARBOXYMETHYLENEBUTENOLIDASE-RELATED"/>
    <property type="match status" value="1"/>
</dbReference>
<dbReference type="Pfam" id="PF01738">
    <property type="entry name" value="DLH"/>
    <property type="match status" value="1"/>
</dbReference>
<dbReference type="AlphaFoldDB" id="A0A1W9KQ26"/>
<evidence type="ECO:0000313" key="2">
    <source>
        <dbReference type="EMBL" id="OQW86245.1"/>
    </source>
</evidence>
<dbReference type="GO" id="GO:0016787">
    <property type="term" value="F:hydrolase activity"/>
    <property type="evidence" value="ECO:0007669"/>
    <property type="project" value="InterPro"/>
</dbReference>
<dbReference type="InterPro" id="IPR029058">
    <property type="entry name" value="AB_hydrolase_fold"/>
</dbReference>
<dbReference type="InterPro" id="IPR002925">
    <property type="entry name" value="Dienelactn_hydro"/>
</dbReference>
<dbReference type="Gene3D" id="3.40.50.1820">
    <property type="entry name" value="alpha/beta hydrolase"/>
    <property type="match status" value="1"/>
</dbReference>
<dbReference type="SUPFAM" id="SSF53474">
    <property type="entry name" value="alpha/beta-Hydrolases"/>
    <property type="match status" value="1"/>
</dbReference>
<reference evidence="2 3" key="1">
    <citation type="submission" date="2017-01" db="EMBL/GenBank/DDBJ databases">
        <title>Novel large sulfur bacteria in the metagenomes of groundwater-fed chemosynthetic microbial mats in the Lake Huron basin.</title>
        <authorList>
            <person name="Sharrar A.M."/>
            <person name="Flood B.E."/>
            <person name="Bailey J.V."/>
            <person name="Jones D.S."/>
            <person name="Biddanda B."/>
            <person name="Ruberg S.A."/>
            <person name="Marcus D.N."/>
            <person name="Dick G.J."/>
        </authorList>
    </citation>
    <scope>NUCLEOTIDE SEQUENCE [LARGE SCALE GENOMIC DNA]</scope>
    <source>
        <strain evidence="2">A7</strain>
    </source>
</reference>
<dbReference type="Proteomes" id="UP000192505">
    <property type="component" value="Unassembled WGS sequence"/>
</dbReference>
<accession>A0A1W9KQ26</accession>
<gene>
    <name evidence="2" type="ORF">BWK72_18435</name>
</gene>
<dbReference type="InterPro" id="IPR051049">
    <property type="entry name" value="Dienelactone_hydrolase-like"/>
</dbReference>